<evidence type="ECO:0000256" key="1">
    <source>
        <dbReference type="ARBA" id="ARBA00023157"/>
    </source>
</evidence>
<dbReference type="Proteomes" id="UP000275408">
    <property type="component" value="Unassembled WGS sequence"/>
</dbReference>
<gene>
    <name evidence="4" type="ORF">pdam_00025101</name>
</gene>
<feature type="non-terminal residue" evidence="4">
    <location>
        <position position="1"/>
    </location>
</feature>
<comment type="caution">
    <text evidence="4">The sequence shown here is derived from an EMBL/GenBank/DDBJ whole genome shotgun (WGS) entry which is preliminary data.</text>
</comment>
<organism evidence="4 5">
    <name type="scientific">Pocillopora damicornis</name>
    <name type="common">Cauliflower coral</name>
    <name type="synonym">Millepora damicornis</name>
    <dbReference type="NCBI Taxonomy" id="46731"/>
    <lineage>
        <taxon>Eukaryota</taxon>
        <taxon>Metazoa</taxon>
        <taxon>Cnidaria</taxon>
        <taxon>Anthozoa</taxon>
        <taxon>Hexacorallia</taxon>
        <taxon>Scleractinia</taxon>
        <taxon>Astrocoeniina</taxon>
        <taxon>Pocilloporidae</taxon>
        <taxon>Pocillopora</taxon>
    </lineage>
</organism>
<dbReference type="SMART" id="SM01039">
    <property type="entry name" value="BRICHOS"/>
    <property type="match status" value="1"/>
</dbReference>
<dbReference type="OrthoDB" id="5988923at2759"/>
<feature type="domain" description="BRICHOS" evidence="3">
    <location>
        <begin position="55"/>
        <end position="148"/>
    </location>
</feature>
<dbReference type="PANTHER" id="PTHR16483">
    <property type="entry name" value="GASTROKINE 1"/>
    <property type="match status" value="1"/>
</dbReference>
<sequence length="259" mass="29522">IVFLISILLITLNGVQVNCITESYSLSVSANGATFTGDVEVDVDNQTEVFRVPQHNDVDAMEMMNDFREGLSVYRVPSARACYVSKLDSSLPEPGKMRINMEQVSMQPRLSRHVTTKKRAWRVEGFAKRSALSKKFLDFCGSFPIYTIEQTSMDFSVSSLRRGHGRFKRSGPNTTPFTFRNFAACSYQGMMNMGNCLKKAIQQQRITGTHYNFKLECKFDRHISYYSVDCLPTGQRTYQCSKLQQMSNLLNFCCDMKCD</sequence>
<evidence type="ECO:0000256" key="2">
    <source>
        <dbReference type="SAM" id="SignalP"/>
    </source>
</evidence>
<feature type="signal peptide" evidence="2">
    <location>
        <begin position="1"/>
        <end position="17"/>
    </location>
</feature>
<dbReference type="PROSITE" id="PS50869">
    <property type="entry name" value="BRICHOS"/>
    <property type="match status" value="1"/>
</dbReference>
<keyword evidence="2" id="KW-0732">Signal</keyword>
<reference evidence="4 5" key="1">
    <citation type="journal article" date="2018" name="Sci. Rep.">
        <title>Comparative analysis of the Pocillopora damicornis genome highlights role of immune system in coral evolution.</title>
        <authorList>
            <person name="Cunning R."/>
            <person name="Bay R.A."/>
            <person name="Gillette P."/>
            <person name="Baker A.C."/>
            <person name="Traylor-Knowles N."/>
        </authorList>
    </citation>
    <scope>NUCLEOTIDE SEQUENCE [LARGE SCALE GENOMIC DNA]</scope>
    <source>
        <strain evidence="4">RSMAS</strain>
        <tissue evidence="4">Whole animal</tissue>
    </source>
</reference>
<feature type="chain" id="PRO_5018062335" description="BRICHOS domain-containing protein" evidence="2">
    <location>
        <begin position="18"/>
        <end position="259"/>
    </location>
</feature>
<proteinExistence type="predicted"/>
<evidence type="ECO:0000313" key="5">
    <source>
        <dbReference type="Proteomes" id="UP000275408"/>
    </source>
</evidence>
<evidence type="ECO:0000313" key="4">
    <source>
        <dbReference type="EMBL" id="RMX54695.1"/>
    </source>
</evidence>
<dbReference type="EMBL" id="RCHS01001217">
    <property type="protein sequence ID" value="RMX54695.1"/>
    <property type="molecule type" value="Genomic_DNA"/>
</dbReference>
<keyword evidence="1" id="KW-1015">Disulfide bond</keyword>
<evidence type="ECO:0000259" key="3">
    <source>
        <dbReference type="PROSITE" id="PS50869"/>
    </source>
</evidence>
<name>A0A3M6UM22_POCDA</name>
<keyword evidence="5" id="KW-1185">Reference proteome</keyword>
<dbReference type="Pfam" id="PF04089">
    <property type="entry name" value="BRICHOS"/>
    <property type="match status" value="1"/>
</dbReference>
<protein>
    <recommendedName>
        <fullName evidence="3">BRICHOS domain-containing protein</fullName>
    </recommendedName>
</protein>
<dbReference type="InterPro" id="IPR007084">
    <property type="entry name" value="BRICHOS_dom"/>
</dbReference>
<dbReference type="Gene3D" id="3.30.390.150">
    <property type="match status" value="1"/>
</dbReference>
<dbReference type="InterPro" id="IPR051772">
    <property type="entry name" value="Gastrokine"/>
</dbReference>
<accession>A0A3M6UM22</accession>
<dbReference type="AlphaFoldDB" id="A0A3M6UM22"/>